<dbReference type="EMBL" id="CP036265">
    <property type="protein sequence ID" value="QDT16253.1"/>
    <property type="molecule type" value="Genomic_DNA"/>
</dbReference>
<evidence type="ECO:0000313" key="4">
    <source>
        <dbReference type="Proteomes" id="UP000318741"/>
    </source>
</evidence>
<feature type="transmembrane region" description="Helical" evidence="1">
    <location>
        <begin position="14"/>
        <end position="37"/>
    </location>
</feature>
<dbReference type="RefSeq" id="WP_145359105.1">
    <property type="nucleotide sequence ID" value="NZ_CP036265.1"/>
</dbReference>
<evidence type="ECO:0000313" key="3">
    <source>
        <dbReference type="EMBL" id="QDT16253.1"/>
    </source>
</evidence>
<dbReference type="InterPro" id="IPR045584">
    <property type="entry name" value="Pilin-like"/>
</dbReference>
<dbReference type="SUPFAM" id="SSF54523">
    <property type="entry name" value="Pili subunits"/>
    <property type="match status" value="1"/>
</dbReference>
<dbReference type="AlphaFoldDB" id="A0A517PA52"/>
<accession>A0A517PA52</accession>
<dbReference type="KEGG" id="acaf:CA12_23540"/>
<evidence type="ECO:0000256" key="1">
    <source>
        <dbReference type="SAM" id="Phobius"/>
    </source>
</evidence>
<dbReference type="Proteomes" id="UP000318741">
    <property type="component" value="Chromosome"/>
</dbReference>
<dbReference type="Pfam" id="PF07963">
    <property type="entry name" value="N_methyl"/>
    <property type="match status" value="1"/>
</dbReference>
<keyword evidence="1" id="KW-0812">Transmembrane</keyword>
<dbReference type="InterPro" id="IPR027558">
    <property type="entry name" value="Pre_pil_HX9DG_C"/>
</dbReference>
<dbReference type="Gene3D" id="3.30.700.10">
    <property type="entry name" value="Glycoprotein, Type 4 Pilin"/>
    <property type="match status" value="1"/>
</dbReference>
<dbReference type="PANTHER" id="PTHR30093">
    <property type="entry name" value="GENERAL SECRETION PATHWAY PROTEIN G"/>
    <property type="match status" value="1"/>
</dbReference>
<feature type="domain" description="DUF1559" evidence="2">
    <location>
        <begin position="38"/>
        <end position="322"/>
    </location>
</feature>
<dbReference type="NCBIfam" id="TIGR02532">
    <property type="entry name" value="IV_pilin_GFxxxE"/>
    <property type="match status" value="1"/>
</dbReference>
<dbReference type="InterPro" id="IPR011453">
    <property type="entry name" value="DUF1559"/>
</dbReference>
<dbReference type="OrthoDB" id="255848at2"/>
<dbReference type="PROSITE" id="PS00409">
    <property type="entry name" value="PROKAR_NTER_METHYL"/>
    <property type="match status" value="1"/>
</dbReference>
<dbReference type="InterPro" id="IPR012902">
    <property type="entry name" value="N_methyl_site"/>
</dbReference>
<keyword evidence="4" id="KW-1185">Reference proteome</keyword>
<evidence type="ECO:0000259" key="2">
    <source>
        <dbReference type="Pfam" id="PF07596"/>
    </source>
</evidence>
<dbReference type="NCBIfam" id="TIGR04294">
    <property type="entry name" value="pre_pil_HX9DG"/>
    <property type="match status" value="1"/>
</dbReference>
<keyword evidence="1" id="KW-0472">Membrane</keyword>
<sequence length="339" mass="36858">MTHFSLPRPTRRGFTLIELLVVIAIIAVLVSLLLPAVQQAREAARRAQCTNNLKQIGLALHNYHSRANAFPPGFLAVDAAGRHHLDGNNGFGWAAFLLPELDQEPLHRSLDFGHMLTDDEEHEGHDHDDDEHAIGEGSNLELIAHPLGLFRCPSDDGPETFELELGEHGHDEDEDEDGHDHGEEHVVLGSSNYAAIFGGFTDLHAMEDWAENVQRKGDGMFYQNSATRFRDLRDGTTHTVAVGERVTQAYTPTGPQLEIFPSCWAGVVPGGEEAITRVLALTDHSPNAGEHPEDLSSHHPGGANVLLGDGSVRFVTESIDEETFAGAGTIAGGEVLKDF</sequence>
<keyword evidence="1" id="KW-1133">Transmembrane helix</keyword>
<proteinExistence type="predicted"/>
<reference evidence="3 4" key="1">
    <citation type="submission" date="2019-02" db="EMBL/GenBank/DDBJ databases">
        <title>Deep-cultivation of Planctomycetes and their phenomic and genomic characterization uncovers novel biology.</title>
        <authorList>
            <person name="Wiegand S."/>
            <person name="Jogler M."/>
            <person name="Boedeker C."/>
            <person name="Pinto D."/>
            <person name="Vollmers J."/>
            <person name="Rivas-Marin E."/>
            <person name="Kohn T."/>
            <person name="Peeters S.H."/>
            <person name="Heuer A."/>
            <person name="Rast P."/>
            <person name="Oberbeckmann S."/>
            <person name="Bunk B."/>
            <person name="Jeske O."/>
            <person name="Meyerdierks A."/>
            <person name="Storesund J.E."/>
            <person name="Kallscheuer N."/>
            <person name="Luecker S."/>
            <person name="Lage O.M."/>
            <person name="Pohl T."/>
            <person name="Merkel B.J."/>
            <person name="Hornburger P."/>
            <person name="Mueller R.-W."/>
            <person name="Bruemmer F."/>
            <person name="Labrenz M."/>
            <person name="Spormann A.M."/>
            <person name="Op den Camp H."/>
            <person name="Overmann J."/>
            <person name="Amann R."/>
            <person name="Jetten M.S.M."/>
            <person name="Mascher T."/>
            <person name="Medema M.H."/>
            <person name="Devos D.P."/>
            <person name="Kaster A.-K."/>
            <person name="Ovreas L."/>
            <person name="Rohde M."/>
            <person name="Galperin M.Y."/>
            <person name="Jogler C."/>
        </authorList>
    </citation>
    <scope>NUCLEOTIDE SEQUENCE [LARGE SCALE GENOMIC DNA]</scope>
    <source>
        <strain evidence="3 4">CA12</strain>
    </source>
</reference>
<dbReference type="Pfam" id="PF07596">
    <property type="entry name" value="SBP_bac_10"/>
    <property type="match status" value="1"/>
</dbReference>
<organism evidence="3 4">
    <name type="scientific">Alienimonas californiensis</name>
    <dbReference type="NCBI Taxonomy" id="2527989"/>
    <lineage>
        <taxon>Bacteria</taxon>
        <taxon>Pseudomonadati</taxon>
        <taxon>Planctomycetota</taxon>
        <taxon>Planctomycetia</taxon>
        <taxon>Planctomycetales</taxon>
        <taxon>Planctomycetaceae</taxon>
        <taxon>Alienimonas</taxon>
    </lineage>
</organism>
<gene>
    <name evidence="3" type="ORF">CA12_23540</name>
</gene>
<protein>
    <submittedName>
        <fullName evidence="3">Putative major pilin subunit</fullName>
    </submittedName>
</protein>
<name>A0A517PA52_9PLAN</name>
<dbReference type="PANTHER" id="PTHR30093:SF2">
    <property type="entry name" value="TYPE II SECRETION SYSTEM PROTEIN H"/>
    <property type="match status" value="1"/>
</dbReference>